<evidence type="ECO:0000259" key="5">
    <source>
        <dbReference type="Pfam" id="PF22241"/>
    </source>
</evidence>
<comment type="subcellular location">
    <subcellularLocation>
        <location evidence="2">Cytoplasm</location>
    </subcellularLocation>
    <subcellularLocation>
        <location evidence="1">Nucleus</location>
    </subcellularLocation>
</comment>
<dbReference type="Proteomes" id="UP000037751">
    <property type="component" value="Unassembled WGS sequence"/>
</dbReference>
<keyword evidence="4" id="KW-0539">Nucleus</keyword>
<dbReference type="Gene3D" id="1.10.10.10">
    <property type="entry name" value="Winged helix-like DNA-binding domain superfamily/Winged helix DNA-binding domain"/>
    <property type="match status" value="1"/>
</dbReference>
<dbReference type="InterPro" id="IPR036388">
    <property type="entry name" value="WH-like_DNA-bd_sf"/>
</dbReference>
<dbReference type="PANTHER" id="PTHR10855:SF2">
    <property type="entry name" value="COP9 SIGNALOSOME COMPLEX SUBUNIT 4"/>
    <property type="match status" value="1"/>
</dbReference>
<dbReference type="RefSeq" id="XP_017990533.1">
    <property type="nucleotide sequence ID" value="XM_018135035.1"/>
</dbReference>
<evidence type="ECO:0000256" key="1">
    <source>
        <dbReference type="ARBA" id="ARBA00004123"/>
    </source>
</evidence>
<reference evidence="6 7" key="1">
    <citation type="submission" date="2015-07" db="EMBL/GenBank/DDBJ databases">
        <title>Draft Genome Sequence of Malassezia furfur CBS1878 and Malassezia pachydermatis CBS1879.</title>
        <authorList>
            <person name="Triana S."/>
            <person name="Ohm R."/>
            <person name="Gonzalez A."/>
            <person name="DeCock H."/>
            <person name="Restrepo S."/>
            <person name="Celis A."/>
        </authorList>
    </citation>
    <scope>NUCLEOTIDE SEQUENCE [LARGE SCALE GENOMIC DNA]</scope>
    <source>
        <strain evidence="6 7">CBS 1879</strain>
    </source>
</reference>
<evidence type="ECO:0000256" key="3">
    <source>
        <dbReference type="ARBA" id="ARBA00022490"/>
    </source>
</evidence>
<comment type="caution">
    <text evidence="6">The sequence shown here is derived from an EMBL/GenBank/DDBJ whole genome shotgun (WGS) entry which is preliminary data.</text>
</comment>
<keyword evidence="7" id="KW-1185">Reference proteome</keyword>
<gene>
    <name evidence="6" type="ORF">Malapachy_0518</name>
</gene>
<evidence type="ECO:0000313" key="7">
    <source>
        <dbReference type="Proteomes" id="UP000037751"/>
    </source>
</evidence>
<keyword evidence="3" id="KW-0963">Cytoplasm</keyword>
<dbReference type="GO" id="GO:0008180">
    <property type="term" value="C:COP9 signalosome"/>
    <property type="evidence" value="ECO:0007669"/>
    <property type="project" value="TreeGrafter"/>
</dbReference>
<name>A0A0M8MSS2_9BASI</name>
<dbReference type="STRING" id="77020.A0A0M8MSS2"/>
<dbReference type="InterPro" id="IPR054559">
    <property type="entry name" value="PSMD12-CSN4-like_N"/>
</dbReference>
<sequence length="404" mass="44563">MSSSSWTVQLDDAAGLHQAADRADAYEALLHSILQHEVASSLPSAIHKYLQAAALDKRNAAGAGLLVGRRVVKHMITNIIDASIRPDHPLHDTTCFQAVLAQILTSCASSSVYDDELVPARLALANAYERQHAYAQAAQTLQSISPDAAQHATETSWAALCVHSLRLFWLAQDLPAADQALRRANSAIHSVRDDINLVHTYKLYQAHTYAAQQRYMEAASRFYDLALSSDDAHAQRAALCAMLATPSIQRTELLTKCHAWPSSHSWPFHTALEKAMHSRLWTSEDQASLVPFLTIYDHMLVHHDVEAWKWAIAMHNIFAASRTFTSIPFQRLATLAGVDITACVKILAQLRLQNQLSTNCTIDQRTQGVYFTSSLAASERLKRSDARIGAALQALDTAHSRLST</sequence>
<evidence type="ECO:0000313" key="6">
    <source>
        <dbReference type="EMBL" id="KOS12901.1"/>
    </source>
</evidence>
<dbReference type="GO" id="GO:0005829">
    <property type="term" value="C:cytosol"/>
    <property type="evidence" value="ECO:0007669"/>
    <property type="project" value="TreeGrafter"/>
</dbReference>
<dbReference type="AlphaFoldDB" id="A0A0M8MSS2"/>
<dbReference type="PANTHER" id="PTHR10855">
    <property type="entry name" value="26S PROTEASOME NON-ATPASE REGULATORY SUBUNIT 12/COP9 SIGNALOSOME COMPLEX SUBUNIT 4"/>
    <property type="match status" value="1"/>
</dbReference>
<protein>
    <submittedName>
        <fullName evidence="6">Cop9 signalosome complex subunit 4</fullName>
    </submittedName>
</protein>
<dbReference type="GeneID" id="28726910"/>
<dbReference type="VEuPathDB" id="FungiDB:Malapachy_0518"/>
<dbReference type="OrthoDB" id="295656at2759"/>
<organism evidence="6 7">
    <name type="scientific">Malassezia pachydermatis</name>
    <dbReference type="NCBI Taxonomy" id="77020"/>
    <lineage>
        <taxon>Eukaryota</taxon>
        <taxon>Fungi</taxon>
        <taxon>Dikarya</taxon>
        <taxon>Basidiomycota</taxon>
        <taxon>Ustilaginomycotina</taxon>
        <taxon>Malasseziomycetes</taxon>
        <taxon>Malasseziales</taxon>
        <taxon>Malasseziaceae</taxon>
        <taxon>Malassezia</taxon>
    </lineage>
</organism>
<dbReference type="EMBL" id="LGAV01000008">
    <property type="protein sequence ID" value="KOS12901.1"/>
    <property type="molecule type" value="Genomic_DNA"/>
</dbReference>
<accession>A0A0M8MSS2</accession>
<proteinExistence type="predicted"/>
<feature type="domain" description="PSMD12/CSN4-like N-terminal" evidence="5">
    <location>
        <begin position="121"/>
        <end position="225"/>
    </location>
</feature>
<dbReference type="InterPro" id="IPR040134">
    <property type="entry name" value="PSMD12/CSN4"/>
</dbReference>
<evidence type="ECO:0000256" key="4">
    <source>
        <dbReference type="ARBA" id="ARBA00023242"/>
    </source>
</evidence>
<evidence type="ECO:0000256" key="2">
    <source>
        <dbReference type="ARBA" id="ARBA00004496"/>
    </source>
</evidence>
<dbReference type="Pfam" id="PF22241">
    <property type="entry name" value="PSMD12-CSN4_N"/>
    <property type="match status" value="1"/>
</dbReference>